<evidence type="ECO:0000256" key="1">
    <source>
        <dbReference type="ARBA" id="ARBA00023284"/>
    </source>
</evidence>
<dbReference type="RefSeq" id="WP_188954664.1">
    <property type="nucleotide sequence ID" value="NZ_BMIB01000003.1"/>
</dbReference>
<keyword evidence="1" id="KW-0676">Redox-active center</keyword>
<dbReference type="PROSITE" id="PS51352">
    <property type="entry name" value="THIOREDOXIN_2"/>
    <property type="match status" value="1"/>
</dbReference>
<dbReference type="GO" id="GO:0016491">
    <property type="term" value="F:oxidoreductase activity"/>
    <property type="evidence" value="ECO:0007669"/>
    <property type="project" value="InterPro"/>
</dbReference>
<gene>
    <name evidence="3" type="ORF">GCM10011379_35320</name>
</gene>
<dbReference type="InterPro" id="IPR013766">
    <property type="entry name" value="Thioredoxin_domain"/>
</dbReference>
<dbReference type="Pfam" id="PF00578">
    <property type="entry name" value="AhpC-TSA"/>
    <property type="match status" value="1"/>
</dbReference>
<protein>
    <recommendedName>
        <fullName evidence="2">Thioredoxin domain-containing protein</fullName>
    </recommendedName>
</protein>
<evidence type="ECO:0000313" key="4">
    <source>
        <dbReference type="Proteomes" id="UP000627292"/>
    </source>
</evidence>
<dbReference type="PANTHER" id="PTHR42852">
    <property type="entry name" value="THIOL:DISULFIDE INTERCHANGE PROTEIN DSBE"/>
    <property type="match status" value="1"/>
</dbReference>
<name>A0A917MX48_9BACT</name>
<evidence type="ECO:0000313" key="3">
    <source>
        <dbReference type="EMBL" id="GGH73611.1"/>
    </source>
</evidence>
<dbReference type="Gene3D" id="3.40.30.10">
    <property type="entry name" value="Glutaredoxin"/>
    <property type="match status" value="1"/>
</dbReference>
<reference evidence="3" key="2">
    <citation type="submission" date="2020-09" db="EMBL/GenBank/DDBJ databases">
        <authorList>
            <person name="Sun Q."/>
            <person name="Zhou Y."/>
        </authorList>
    </citation>
    <scope>NUCLEOTIDE SEQUENCE</scope>
    <source>
        <strain evidence="3">CGMCC 1.15290</strain>
    </source>
</reference>
<sequence>MKRIASILMCFSAVAGLGQSGRFNIEPQRPVGGSKITIEYHPDTVLQKSAFVKGDIYMYDTLYRWHTYDLPMKKVNDTTWQAEWQVPGDAGFTAYRFTDGTYYDNNYDNGFFWMIYTPQGPMAGGAEAGYGLLRSPSYGLSVPGYFQNYTISDTATYMWLSNEILRHAANARPRLVLPYLQAGQRFKGEEYAAATARKAANILGTYPEANEKLLLKVMLMLQRFAKDTTAADSVAAVILKKYPDGAIARMRAYKEVFADRNSENILNKSVKFLQNYPVQDSLYDGNIMLGIDYDKLYRALFAIAIAGQKMDTVIQFIGTAPVDRLGEVYYKGVDIPYDAWKTVPAKQVYPLAAAVMQRLEYFKTHQPRSHWYYTPQEWPVYLESLFKSDFYVQAAIELEMGNVDAALKYAATAQQYYQYSRAVVNDVQVQALEKKGDIQQMHEVLIQGIRLNQATGGMISRLKKSYLEKHPGANAQEVDKYLESLKDAHTLELMREELAKNKLNIPAADFTLPEMNAGNVSLSSLKGKVVVLDFWATWCAPCKAGMAGMKMAMEKFAKDPNVVFFYVDTQEHVADYKDKVKAFLKQMNYNNFRVLFDNGEETYAKYAKQIRTSGIPFKVVINPKGELVFANVGYMGSPTGLADEISMMVEMARKAD</sequence>
<dbReference type="EMBL" id="BMIB01000003">
    <property type="protein sequence ID" value="GGH73611.1"/>
    <property type="molecule type" value="Genomic_DNA"/>
</dbReference>
<comment type="caution">
    <text evidence="3">The sequence shown here is derived from an EMBL/GenBank/DDBJ whole genome shotgun (WGS) entry which is preliminary data.</text>
</comment>
<dbReference type="SUPFAM" id="SSF52833">
    <property type="entry name" value="Thioredoxin-like"/>
    <property type="match status" value="1"/>
</dbReference>
<dbReference type="Proteomes" id="UP000627292">
    <property type="component" value="Unassembled WGS sequence"/>
</dbReference>
<dbReference type="AlphaFoldDB" id="A0A917MX48"/>
<accession>A0A917MX48</accession>
<dbReference type="InterPro" id="IPR036249">
    <property type="entry name" value="Thioredoxin-like_sf"/>
</dbReference>
<dbReference type="PROSITE" id="PS00194">
    <property type="entry name" value="THIOREDOXIN_1"/>
    <property type="match status" value="1"/>
</dbReference>
<dbReference type="InterPro" id="IPR017937">
    <property type="entry name" value="Thioredoxin_CS"/>
</dbReference>
<dbReference type="PANTHER" id="PTHR42852:SF17">
    <property type="entry name" value="THIOREDOXIN-LIKE PROTEIN HI_1115"/>
    <property type="match status" value="1"/>
</dbReference>
<dbReference type="InterPro" id="IPR050553">
    <property type="entry name" value="Thioredoxin_ResA/DsbE_sf"/>
</dbReference>
<keyword evidence="4" id="KW-1185">Reference proteome</keyword>
<feature type="domain" description="Thioredoxin" evidence="2">
    <location>
        <begin position="501"/>
        <end position="654"/>
    </location>
</feature>
<proteinExistence type="predicted"/>
<organism evidence="3 4">
    <name type="scientific">Filimonas zeae</name>
    <dbReference type="NCBI Taxonomy" id="1737353"/>
    <lineage>
        <taxon>Bacteria</taxon>
        <taxon>Pseudomonadati</taxon>
        <taxon>Bacteroidota</taxon>
        <taxon>Chitinophagia</taxon>
        <taxon>Chitinophagales</taxon>
        <taxon>Chitinophagaceae</taxon>
        <taxon>Filimonas</taxon>
    </lineage>
</organism>
<dbReference type="GO" id="GO:0016209">
    <property type="term" value="F:antioxidant activity"/>
    <property type="evidence" value="ECO:0007669"/>
    <property type="project" value="InterPro"/>
</dbReference>
<reference evidence="3" key="1">
    <citation type="journal article" date="2014" name="Int. J. Syst. Evol. Microbiol.">
        <title>Complete genome sequence of Corynebacterium casei LMG S-19264T (=DSM 44701T), isolated from a smear-ripened cheese.</title>
        <authorList>
            <consortium name="US DOE Joint Genome Institute (JGI-PGF)"/>
            <person name="Walter F."/>
            <person name="Albersmeier A."/>
            <person name="Kalinowski J."/>
            <person name="Ruckert C."/>
        </authorList>
    </citation>
    <scope>NUCLEOTIDE SEQUENCE</scope>
    <source>
        <strain evidence="3">CGMCC 1.15290</strain>
    </source>
</reference>
<evidence type="ECO:0000259" key="2">
    <source>
        <dbReference type="PROSITE" id="PS51352"/>
    </source>
</evidence>
<dbReference type="InterPro" id="IPR000866">
    <property type="entry name" value="AhpC/TSA"/>
</dbReference>
<dbReference type="CDD" id="cd02966">
    <property type="entry name" value="TlpA_like_family"/>
    <property type="match status" value="1"/>
</dbReference>